<protein>
    <submittedName>
        <fullName evidence="8">DUF4040 domain-containing protein</fullName>
    </submittedName>
</protein>
<reference evidence="8" key="1">
    <citation type="submission" date="2020-09" db="EMBL/GenBank/DDBJ databases">
        <title>Pelagicoccus enzymogenes sp. nov. with an EPS production, isolated from marine sediment.</title>
        <authorList>
            <person name="Feng X."/>
        </authorList>
    </citation>
    <scope>NUCLEOTIDE SEQUENCE</scope>
    <source>
        <strain evidence="8">NFK12</strain>
    </source>
</reference>
<keyword evidence="9" id="KW-1185">Reference proteome</keyword>
<sequence length="81" mass="8746">MNNYIELLLYSFLVIAALIAINVKDLLAAAVTTSVFSFVIAVLFIEMGAVDVGFTEAVVGAGVLGVYFIAMILRTTRRTED</sequence>
<accession>A0A927F949</accession>
<evidence type="ECO:0000256" key="4">
    <source>
        <dbReference type="ARBA" id="ARBA00022989"/>
    </source>
</evidence>
<dbReference type="EMBL" id="JACYFG010000036">
    <property type="protein sequence ID" value="MBD5780622.1"/>
    <property type="molecule type" value="Genomic_DNA"/>
</dbReference>
<feature type="domain" description="MrpA C-terminal/MbhD" evidence="7">
    <location>
        <begin position="12"/>
        <end position="76"/>
    </location>
</feature>
<name>A0A927F949_9BACT</name>
<proteinExistence type="predicted"/>
<dbReference type="AlphaFoldDB" id="A0A927F949"/>
<dbReference type="Pfam" id="PF13244">
    <property type="entry name" value="MbhD"/>
    <property type="match status" value="1"/>
</dbReference>
<evidence type="ECO:0000256" key="3">
    <source>
        <dbReference type="ARBA" id="ARBA00022692"/>
    </source>
</evidence>
<evidence type="ECO:0000256" key="6">
    <source>
        <dbReference type="SAM" id="Phobius"/>
    </source>
</evidence>
<dbReference type="RefSeq" id="WP_191617718.1">
    <property type="nucleotide sequence ID" value="NZ_JACYFG010000036.1"/>
</dbReference>
<keyword evidence="4 6" id="KW-1133">Transmembrane helix</keyword>
<feature type="transmembrane region" description="Helical" evidence="6">
    <location>
        <begin position="7"/>
        <end position="23"/>
    </location>
</feature>
<evidence type="ECO:0000256" key="5">
    <source>
        <dbReference type="ARBA" id="ARBA00023136"/>
    </source>
</evidence>
<dbReference type="Proteomes" id="UP000622317">
    <property type="component" value="Unassembled WGS sequence"/>
</dbReference>
<evidence type="ECO:0000256" key="2">
    <source>
        <dbReference type="ARBA" id="ARBA00022475"/>
    </source>
</evidence>
<organism evidence="8 9">
    <name type="scientific">Pelagicoccus enzymogenes</name>
    <dbReference type="NCBI Taxonomy" id="2773457"/>
    <lineage>
        <taxon>Bacteria</taxon>
        <taxon>Pseudomonadati</taxon>
        <taxon>Verrucomicrobiota</taxon>
        <taxon>Opitutia</taxon>
        <taxon>Puniceicoccales</taxon>
        <taxon>Pelagicoccaceae</taxon>
        <taxon>Pelagicoccus</taxon>
    </lineage>
</organism>
<feature type="transmembrane region" description="Helical" evidence="6">
    <location>
        <begin position="52"/>
        <end position="73"/>
    </location>
</feature>
<keyword evidence="2" id="KW-1003">Cell membrane</keyword>
<evidence type="ECO:0000256" key="1">
    <source>
        <dbReference type="ARBA" id="ARBA00004651"/>
    </source>
</evidence>
<keyword evidence="5 6" id="KW-0472">Membrane</keyword>
<dbReference type="GO" id="GO:0005886">
    <property type="term" value="C:plasma membrane"/>
    <property type="evidence" value="ECO:0007669"/>
    <property type="project" value="UniProtKB-SubCell"/>
</dbReference>
<evidence type="ECO:0000313" key="9">
    <source>
        <dbReference type="Proteomes" id="UP000622317"/>
    </source>
</evidence>
<comment type="subcellular location">
    <subcellularLocation>
        <location evidence="1">Cell membrane</location>
        <topology evidence="1">Multi-pass membrane protein</topology>
    </subcellularLocation>
</comment>
<evidence type="ECO:0000313" key="8">
    <source>
        <dbReference type="EMBL" id="MBD5780622.1"/>
    </source>
</evidence>
<gene>
    <name evidence="8" type="ORF">IEN85_14060</name>
</gene>
<keyword evidence="3 6" id="KW-0812">Transmembrane</keyword>
<feature type="transmembrane region" description="Helical" evidence="6">
    <location>
        <begin position="29"/>
        <end position="45"/>
    </location>
</feature>
<dbReference type="InterPro" id="IPR025383">
    <property type="entry name" value="MrpA_C/MbhD"/>
</dbReference>
<evidence type="ECO:0000259" key="7">
    <source>
        <dbReference type="Pfam" id="PF13244"/>
    </source>
</evidence>
<comment type="caution">
    <text evidence="8">The sequence shown here is derived from an EMBL/GenBank/DDBJ whole genome shotgun (WGS) entry which is preliminary data.</text>
</comment>